<gene>
    <name evidence="6" type="ORF">BRAFLDRAFT_90463</name>
</gene>
<dbReference type="Gene3D" id="3.40.50.970">
    <property type="match status" value="1"/>
</dbReference>
<evidence type="ECO:0000256" key="3">
    <source>
        <dbReference type="ARBA" id="ARBA00023002"/>
    </source>
</evidence>
<dbReference type="GO" id="GO:0016624">
    <property type="term" value="F:oxidoreductase activity, acting on the aldehyde or oxo group of donors, disulfide as acceptor"/>
    <property type="evidence" value="ECO:0007669"/>
    <property type="project" value="InterPro"/>
</dbReference>
<dbReference type="PANTHER" id="PTHR11516">
    <property type="entry name" value="PYRUVATE DEHYDROGENASE E1 COMPONENT, ALPHA SUBUNIT BACTERIAL AND ORGANELLAR"/>
    <property type="match status" value="1"/>
</dbReference>
<dbReference type="eggNOG" id="KOG0225">
    <property type="taxonomic scope" value="Eukaryota"/>
</dbReference>
<feature type="domain" description="Dehydrogenase E1 component" evidence="5">
    <location>
        <begin position="1"/>
        <end position="127"/>
    </location>
</feature>
<evidence type="ECO:0000256" key="4">
    <source>
        <dbReference type="ARBA" id="ARBA00023052"/>
    </source>
</evidence>
<keyword evidence="4" id="KW-0786">Thiamine pyrophosphate</keyword>
<dbReference type="InParanoid" id="C3ZNR2"/>
<dbReference type="SUPFAM" id="SSF52518">
    <property type="entry name" value="Thiamin diphosphate-binding fold (THDP-binding)"/>
    <property type="match status" value="1"/>
</dbReference>
<evidence type="ECO:0000259" key="5">
    <source>
        <dbReference type="Pfam" id="PF00676"/>
    </source>
</evidence>
<dbReference type="AlphaFoldDB" id="C3ZNR2"/>
<dbReference type="PANTHER" id="PTHR11516:SF60">
    <property type="entry name" value="PYRUVATE DEHYDROGENASE E1 COMPONENT SUBUNIT ALPHA"/>
    <property type="match status" value="1"/>
</dbReference>
<organism>
    <name type="scientific">Branchiostoma floridae</name>
    <name type="common">Florida lancelet</name>
    <name type="synonym">Amphioxus</name>
    <dbReference type="NCBI Taxonomy" id="7739"/>
    <lineage>
        <taxon>Eukaryota</taxon>
        <taxon>Metazoa</taxon>
        <taxon>Chordata</taxon>
        <taxon>Cephalochordata</taxon>
        <taxon>Leptocardii</taxon>
        <taxon>Amphioxiformes</taxon>
        <taxon>Branchiostomatidae</taxon>
        <taxon>Branchiostoma</taxon>
    </lineage>
</organism>
<keyword evidence="2" id="KW-0809">Transit peptide</keyword>
<sequence length="145" mass="16353">MAKLWDLPVIFVCENNGYGMGTAVERASASTDYYTRGDYVPGIRADGMDVLAVREATRFAAEWCRSGKGPMLLEVATYRYHGHSMSDPGTTYRPREEIQEMRKTRDPITGLREKLISANIATAEEMKVGIFNNHNFSLEELKILL</sequence>
<accession>C3ZNR2</accession>
<evidence type="ECO:0000256" key="1">
    <source>
        <dbReference type="ARBA" id="ARBA00001964"/>
    </source>
</evidence>
<proteinExistence type="predicted"/>
<dbReference type="EMBL" id="GG666653">
    <property type="protein sequence ID" value="EEN45794.1"/>
    <property type="molecule type" value="Genomic_DNA"/>
</dbReference>
<reference evidence="6" key="1">
    <citation type="journal article" date="2008" name="Nature">
        <title>The amphioxus genome and the evolution of the chordate karyotype.</title>
        <authorList>
            <consortium name="US DOE Joint Genome Institute (JGI-PGF)"/>
            <person name="Putnam N.H."/>
            <person name="Butts T."/>
            <person name="Ferrier D.E.K."/>
            <person name="Furlong R.F."/>
            <person name="Hellsten U."/>
            <person name="Kawashima T."/>
            <person name="Robinson-Rechavi M."/>
            <person name="Shoguchi E."/>
            <person name="Terry A."/>
            <person name="Yu J.-K."/>
            <person name="Benito-Gutierrez E.L."/>
            <person name="Dubchak I."/>
            <person name="Garcia-Fernandez J."/>
            <person name="Gibson-Brown J.J."/>
            <person name="Grigoriev I.V."/>
            <person name="Horton A.C."/>
            <person name="de Jong P.J."/>
            <person name="Jurka J."/>
            <person name="Kapitonov V.V."/>
            <person name="Kohara Y."/>
            <person name="Kuroki Y."/>
            <person name="Lindquist E."/>
            <person name="Lucas S."/>
            <person name="Osoegawa K."/>
            <person name="Pennacchio L.A."/>
            <person name="Salamov A.A."/>
            <person name="Satou Y."/>
            <person name="Sauka-Spengler T."/>
            <person name="Schmutz J."/>
            <person name="Shin-I T."/>
            <person name="Toyoda A."/>
            <person name="Bronner-Fraser M."/>
            <person name="Fujiyama A."/>
            <person name="Holland L.Z."/>
            <person name="Holland P.W.H."/>
            <person name="Satoh N."/>
            <person name="Rokhsar D.S."/>
        </authorList>
    </citation>
    <scope>NUCLEOTIDE SEQUENCE [LARGE SCALE GENOMIC DNA]</scope>
    <source>
        <strain evidence="6">S238N-H82</strain>
        <tissue evidence="6">Testes</tissue>
    </source>
</reference>
<dbReference type="Pfam" id="PF00676">
    <property type="entry name" value="E1_dh"/>
    <property type="match status" value="1"/>
</dbReference>
<dbReference type="STRING" id="7739.C3ZNR2"/>
<comment type="cofactor">
    <cofactor evidence="1">
        <name>thiamine diphosphate</name>
        <dbReference type="ChEBI" id="CHEBI:58937"/>
    </cofactor>
</comment>
<dbReference type="InterPro" id="IPR029061">
    <property type="entry name" value="THDP-binding"/>
</dbReference>
<keyword evidence="3" id="KW-0560">Oxidoreductase</keyword>
<evidence type="ECO:0000256" key="2">
    <source>
        <dbReference type="ARBA" id="ARBA00022946"/>
    </source>
</evidence>
<dbReference type="InterPro" id="IPR001017">
    <property type="entry name" value="DH_E1"/>
</dbReference>
<protein>
    <recommendedName>
        <fullName evidence="5">Dehydrogenase E1 component domain-containing protein</fullName>
    </recommendedName>
</protein>
<dbReference type="InterPro" id="IPR050642">
    <property type="entry name" value="PDH_E1_Alpha_Subunit"/>
</dbReference>
<evidence type="ECO:0000313" key="6">
    <source>
        <dbReference type="EMBL" id="EEN45794.1"/>
    </source>
</evidence>
<name>C3ZNR2_BRAFL</name>